<organism evidence="3 4">
    <name type="scientific">Panacibacter microcysteis</name>
    <dbReference type="NCBI Taxonomy" id="2793269"/>
    <lineage>
        <taxon>Bacteria</taxon>
        <taxon>Pseudomonadati</taxon>
        <taxon>Bacteroidota</taxon>
        <taxon>Chitinophagia</taxon>
        <taxon>Chitinophagales</taxon>
        <taxon>Chitinophagaceae</taxon>
        <taxon>Panacibacter</taxon>
    </lineage>
</organism>
<dbReference type="InterPro" id="IPR002347">
    <property type="entry name" value="SDR_fam"/>
</dbReference>
<dbReference type="EMBL" id="JADWYR010000002">
    <property type="protein sequence ID" value="MBG9378296.1"/>
    <property type="molecule type" value="Genomic_DNA"/>
</dbReference>
<comment type="similarity">
    <text evidence="1">Belongs to the short-chain dehydrogenases/reductases (SDR) family.</text>
</comment>
<dbReference type="PRINTS" id="PR00081">
    <property type="entry name" value="GDHRDH"/>
</dbReference>
<dbReference type="GO" id="GO:0016491">
    <property type="term" value="F:oxidoreductase activity"/>
    <property type="evidence" value="ECO:0007669"/>
    <property type="project" value="UniProtKB-KW"/>
</dbReference>
<evidence type="ECO:0000256" key="1">
    <source>
        <dbReference type="ARBA" id="ARBA00006484"/>
    </source>
</evidence>
<name>A0A931GZL7_9BACT</name>
<keyword evidence="2" id="KW-0560">Oxidoreductase</keyword>
<dbReference type="PANTHER" id="PTHR43477">
    <property type="entry name" value="DIHYDROANTICAPSIN 7-DEHYDROGENASE"/>
    <property type="match status" value="1"/>
</dbReference>
<protein>
    <submittedName>
        <fullName evidence="3">SDR family NAD(P)-dependent oxidoreductase</fullName>
    </submittedName>
</protein>
<dbReference type="InterPro" id="IPR036291">
    <property type="entry name" value="NAD(P)-bd_dom_sf"/>
</dbReference>
<reference evidence="3" key="1">
    <citation type="submission" date="2020-11" db="EMBL/GenBank/DDBJ databases">
        <title>Bacterial whole genome sequence for Panacibacter sp. DH6.</title>
        <authorList>
            <person name="Le V."/>
            <person name="Ko S."/>
            <person name="Ahn C.-Y."/>
            <person name="Oh H.-M."/>
        </authorList>
    </citation>
    <scope>NUCLEOTIDE SEQUENCE</scope>
    <source>
        <strain evidence="3">DH6</strain>
    </source>
</reference>
<dbReference type="InterPro" id="IPR051122">
    <property type="entry name" value="SDR_DHRS6-like"/>
</dbReference>
<dbReference type="SUPFAM" id="SSF51735">
    <property type="entry name" value="NAD(P)-binding Rossmann-fold domains"/>
    <property type="match status" value="1"/>
</dbReference>
<proteinExistence type="inferred from homology"/>
<comment type="caution">
    <text evidence="3">The sequence shown here is derived from an EMBL/GenBank/DDBJ whole genome shotgun (WGS) entry which is preliminary data.</text>
</comment>
<dbReference type="PANTHER" id="PTHR43477:SF1">
    <property type="entry name" value="DIHYDROANTICAPSIN 7-DEHYDROGENASE"/>
    <property type="match status" value="1"/>
</dbReference>
<gene>
    <name evidence="3" type="ORF">I5907_18810</name>
</gene>
<evidence type="ECO:0000313" key="4">
    <source>
        <dbReference type="Proteomes" id="UP000628448"/>
    </source>
</evidence>
<sequence length="229" mass="24659">MKTVIITGANGNLGVATVKKFLSESYRVIAVDSKDNHLEFAASSTHFEFHSVDLSSEEATAGFIAATIAKHSRIDAALLLVGGFAMGTVAETSRADLQKQYSLNFETAYFVARPLLAHMQQNGYGRLVFIGARPALKPAQGKNVVAYALAKSLLFNLAEFINEETKGTNVVASVVAPGTIDTPPNRESMPGADYDAWVKPGQIAEVLEFICSAKGEVLREPVYKVYNNA</sequence>
<dbReference type="Proteomes" id="UP000628448">
    <property type="component" value="Unassembled WGS sequence"/>
</dbReference>
<dbReference type="Gene3D" id="3.40.50.720">
    <property type="entry name" value="NAD(P)-binding Rossmann-like Domain"/>
    <property type="match status" value="1"/>
</dbReference>
<keyword evidence="4" id="KW-1185">Reference proteome</keyword>
<evidence type="ECO:0000256" key="2">
    <source>
        <dbReference type="ARBA" id="ARBA00023002"/>
    </source>
</evidence>
<accession>A0A931GZL7</accession>
<dbReference type="Pfam" id="PF00106">
    <property type="entry name" value="adh_short"/>
    <property type="match status" value="1"/>
</dbReference>
<evidence type="ECO:0000313" key="3">
    <source>
        <dbReference type="EMBL" id="MBG9378296.1"/>
    </source>
</evidence>
<dbReference type="AlphaFoldDB" id="A0A931GZL7"/>
<dbReference type="RefSeq" id="WP_196992334.1">
    <property type="nucleotide sequence ID" value="NZ_JADWYR010000002.1"/>
</dbReference>